<dbReference type="Proteomes" id="UP000306918">
    <property type="component" value="Unassembled WGS sequence"/>
</dbReference>
<comment type="caution">
    <text evidence="1">The sequence shown here is derived from an EMBL/GenBank/DDBJ whole genome shotgun (WGS) entry which is preliminary data.</text>
</comment>
<proteinExistence type="predicted"/>
<keyword evidence="2" id="KW-1185">Reference proteome</keyword>
<evidence type="ECO:0000313" key="1">
    <source>
        <dbReference type="EMBL" id="THU40982.1"/>
    </source>
</evidence>
<evidence type="ECO:0000313" key="2">
    <source>
        <dbReference type="Proteomes" id="UP000306918"/>
    </source>
</evidence>
<name>A0A4S8I3U0_9BACT</name>
<dbReference type="EMBL" id="STFF01000001">
    <property type="protein sequence ID" value="THU40982.1"/>
    <property type="molecule type" value="Genomic_DNA"/>
</dbReference>
<organism evidence="1 2">
    <name type="scientific">Niastella caeni</name>
    <dbReference type="NCBI Taxonomy" id="2569763"/>
    <lineage>
        <taxon>Bacteria</taxon>
        <taxon>Pseudomonadati</taxon>
        <taxon>Bacteroidota</taxon>
        <taxon>Chitinophagia</taxon>
        <taxon>Chitinophagales</taxon>
        <taxon>Chitinophagaceae</taxon>
        <taxon>Niastella</taxon>
    </lineage>
</organism>
<gene>
    <name evidence="1" type="ORF">FAM09_02365</name>
</gene>
<protein>
    <submittedName>
        <fullName evidence="1">Uncharacterized protein</fullName>
    </submittedName>
</protein>
<sequence>MKQYINITTCFFAAFLFFTCSTGCHNYYESLLIAPSDKQAMKKIDSLRFAYRSFILRNVNEAYFMKNLQIKADHTAMTCTLDTLPPEHKLHLRNGIRNNRRYKRSDPTHRSVLNEVHFFIERDNAAKPGPYTLALNQVYRIEVIQKDRERTTGSYAIGAIGYTLGAMALVAAIVVATKSSCPFVSAYDGNQFTLQGETYGGAIYPQLARHDYLPLKMAPTPNGNLQLKISNELQERQYTDIANLLVITHNKHSRILADETGHLYSIEKPQLPVKALLNNKPINTIALKQHNDQVLQFMDDTTFTNGQNELELQFNKQAGIGNAKLVLSLKNSYWLDYLYGELAKGFGRYYSIYMKQQNKKTPDELLQWVKAQRIPLHISIKTNSGWKDITHLTTIGPVATREIVVPLPDITPTETSLTVKLSSGFMFWEIDYAAIDYTPNDQFTTNEYTPVSAIDELNRNVLPVLQKEDGLYCEQPVPGNVATLTYNYIPVQDTTQMQTFILHTKGYYTHVRHFKGGINKPFLQQFKQPDAFTAFSRQRYNQINRAQLVAFSKQ</sequence>
<accession>A0A4S8I3U0</accession>
<dbReference type="RefSeq" id="WP_136575474.1">
    <property type="nucleotide sequence ID" value="NZ_STFF01000001.1"/>
</dbReference>
<dbReference type="OrthoDB" id="621906at2"/>
<reference evidence="1 2" key="1">
    <citation type="submission" date="2019-04" db="EMBL/GenBank/DDBJ databases">
        <title>Niastella caeni sp. nov., isolated from activated sludge.</title>
        <authorList>
            <person name="Sheng M."/>
        </authorList>
    </citation>
    <scope>NUCLEOTIDE SEQUENCE [LARGE SCALE GENOMIC DNA]</scope>
    <source>
        <strain evidence="1 2">HX-2-15</strain>
    </source>
</reference>
<dbReference type="AlphaFoldDB" id="A0A4S8I3U0"/>